<organism evidence="2 3">
    <name type="scientific">Porphyromonas loveana</name>
    <dbReference type="NCBI Taxonomy" id="1884669"/>
    <lineage>
        <taxon>Bacteria</taxon>
        <taxon>Pseudomonadati</taxon>
        <taxon>Bacteroidota</taxon>
        <taxon>Bacteroidia</taxon>
        <taxon>Bacteroidales</taxon>
        <taxon>Porphyromonadaceae</taxon>
        <taxon>Porphyromonas</taxon>
    </lineage>
</organism>
<keyword evidence="3" id="KW-1185">Reference proteome</keyword>
<dbReference type="EMBL" id="QEKY01000006">
    <property type="protein sequence ID" value="PVZ11605.1"/>
    <property type="molecule type" value="Genomic_DNA"/>
</dbReference>
<feature type="transmembrane region" description="Helical" evidence="1">
    <location>
        <begin position="50"/>
        <end position="72"/>
    </location>
</feature>
<keyword evidence="1" id="KW-0812">Transmembrane</keyword>
<accession>A0A2U1FHE0</accession>
<proteinExistence type="predicted"/>
<gene>
    <name evidence="2" type="ORF">C7382_10667</name>
</gene>
<dbReference type="Proteomes" id="UP000245462">
    <property type="component" value="Unassembled WGS sequence"/>
</dbReference>
<keyword evidence="1" id="KW-1133">Transmembrane helix</keyword>
<dbReference type="RefSeq" id="WP_116679126.1">
    <property type="nucleotide sequence ID" value="NZ_JBGYVJ010000082.1"/>
</dbReference>
<evidence type="ECO:0000313" key="2">
    <source>
        <dbReference type="EMBL" id="PVZ11605.1"/>
    </source>
</evidence>
<dbReference type="OrthoDB" id="6225685at2"/>
<comment type="caution">
    <text evidence="2">The sequence shown here is derived from an EMBL/GenBank/DDBJ whole genome shotgun (WGS) entry which is preliminary data.</text>
</comment>
<keyword evidence="1" id="KW-0472">Membrane</keyword>
<reference evidence="2 3" key="1">
    <citation type="submission" date="2018-04" db="EMBL/GenBank/DDBJ databases">
        <title>Genomic Encyclopedia of Type Strains, Phase IV (KMG-IV): sequencing the most valuable type-strain genomes for metagenomic binning, comparative biology and taxonomic classification.</title>
        <authorList>
            <person name="Goeker M."/>
        </authorList>
    </citation>
    <scope>NUCLEOTIDE SEQUENCE [LARGE SCALE GENOMIC DNA]</scope>
    <source>
        <strain evidence="2 3">DSM 28520</strain>
    </source>
</reference>
<sequence>MSAAIGGFIGIVGGSLKNAMCELGHSILKGLTVGLIGGAMMAAAEQDAVYLWEGVLIGVALTMGMAGLRIVVLGATFIPDTKYGALEGFAQVYRRGSVFMRNGSGITLGRHVAVKRTGNLHYDRYLLQHETGHLAQISDVGVVEFYGRIVKEYVIKPGFRASYHTPGTLEYGANYYAFQRLGYYYSGMGIRNAFP</sequence>
<protein>
    <submittedName>
        <fullName evidence="2">Uncharacterized protein</fullName>
    </submittedName>
</protein>
<name>A0A2U1FHE0_9PORP</name>
<dbReference type="GeneID" id="94550574"/>
<dbReference type="AlphaFoldDB" id="A0A2U1FHE0"/>
<evidence type="ECO:0000256" key="1">
    <source>
        <dbReference type="SAM" id="Phobius"/>
    </source>
</evidence>
<evidence type="ECO:0000313" key="3">
    <source>
        <dbReference type="Proteomes" id="UP000245462"/>
    </source>
</evidence>